<protein>
    <submittedName>
        <fullName evidence="1">Uncharacterized protein</fullName>
    </submittedName>
</protein>
<accession>A0A4R2LN70</accession>
<evidence type="ECO:0000313" key="1">
    <source>
        <dbReference type="EMBL" id="TCO90022.1"/>
    </source>
</evidence>
<dbReference type="AlphaFoldDB" id="A0A4R2LN70"/>
<organism evidence="1 2">
    <name type="scientific">Prevotella heparinolytica</name>
    <dbReference type="NCBI Taxonomy" id="28113"/>
    <lineage>
        <taxon>Bacteria</taxon>
        <taxon>Pseudomonadati</taxon>
        <taxon>Bacteroidota</taxon>
        <taxon>Bacteroidia</taxon>
        <taxon>Bacteroidales</taxon>
        <taxon>Bacteroidaceae</taxon>
        <taxon>Bacteroides</taxon>
    </lineage>
</organism>
<sequence>MLIFAPVKTKKDNENNIGKYILVVASVTTPTVVREQRSYVYIRCIYKEQQKTERALSHQATGLFSFYRQDDFKHSEYEFFS</sequence>
<name>A0A4R2LN70_9BACE</name>
<proteinExistence type="predicted"/>
<comment type="caution">
    <text evidence="1">The sequence shown here is derived from an EMBL/GenBank/DDBJ whole genome shotgun (WGS) entry which is preliminary data.</text>
</comment>
<evidence type="ECO:0000313" key="2">
    <source>
        <dbReference type="Proteomes" id="UP000295600"/>
    </source>
</evidence>
<dbReference type="EMBL" id="SLXB01000018">
    <property type="protein sequence ID" value="TCO90022.1"/>
    <property type="molecule type" value="Genomic_DNA"/>
</dbReference>
<reference evidence="1 2" key="1">
    <citation type="submission" date="2019-03" db="EMBL/GenBank/DDBJ databases">
        <title>Genomic Encyclopedia of Type Strains, Phase IV (KMG-IV): sequencing the most valuable type-strain genomes for metagenomic binning, comparative biology and taxonomic classification.</title>
        <authorList>
            <person name="Goeker M."/>
        </authorList>
    </citation>
    <scope>NUCLEOTIDE SEQUENCE [LARGE SCALE GENOMIC DNA]</scope>
    <source>
        <strain evidence="1 2">DSM 23917</strain>
    </source>
</reference>
<dbReference type="Proteomes" id="UP000295600">
    <property type="component" value="Unassembled WGS sequence"/>
</dbReference>
<gene>
    <name evidence="1" type="ORF">EV202_11858</name>
</gene>